<dbReference type="EMBL" id="CAEY01000236">
    <property type="status" value="NOT_ANNOTATED_CDS"/>
    <property type="molecule type" value="Genomic_DNA"/>
</dbReference>
<evidence type="ECO:0000313" key="2">
    <source>
        <dbReference type="Proteomes" id="UP000015104"/>
    </source>
</evidence>
<dbReference type="HOGENOM" id="CLU_2743301_0_0_1"/>
<name>T1KM26_TETUR</name>
<protein>
    <submittedName>
        <fullName evidence="1">Uncharacterized protein</fullName>
    </submittedName>
</protein>
<dbReference type="EnsemblMetazoa" id="tetur15g00090.1">
    <property type="protein sequence ID" value="tetur15g00090.1"/>
    <property type="gene ID" value="tetur15g00090"/>
</dbReference>
<accession>T1KM26</accession>
<evidence type="ECO:0000313" key="1">
    <source>
        <dbReference type="EnsemblMetazoa" id="tetur15g00090.1"/>
    </source>
</evidence>
<reference evidence="2" key="1">
    <citation type="submission" date="2011-08" db="EMBL/GenBank/DDBJ databases">
        <authorList>
            <person name="Rombauts S."/>
        </authorList>
    </citation>
    <scope>NUCLEOTIDE SEQUENCE</scope>
    <source>
        <strain evidence="2">London</strain>
    </source>
</reference>
<proteinExistence type="predicted"/>
<keyword evidence="2" id="KW-1185">Reference proteome</keyword>
<reference evidence="1" key="2">
    <citation type="submission" date="2015-06" db="UniProtKB">
        <authorList>
            <consortium name="EnsemblMetazoa"/>
        </authorList>
    </citation>
    <scope>IDENTIFICATION</scope>
</reference>
<sequence>MKDNQKQPVASDKPTSNLNRLQTIDSTQLLLAHGFIFIHVDFWENASESRVKWPMMISCSELKENKLINFR</sequence>
<organism evidence="1 2">
    <name type="scientific">Tetranychus urticae</name>
    <name type="common">Two-spotted spider mite</name>
    <dbReference type="NCBI Taxonomy" id="32264"/>
    <lineage>
        <taxon>Eukaryota</taxon>
        <taxon>Metazoa</taxon>
        <taxon>Ecdysozoa</taxon>
        <taxon>Arthropoda</taxon>
        <taxon>Chelicerata</taxon>
        <taxon>Arachnida</taxon>
        <taxon>Acari</taxon>
        <taxon>Acariformes</taxon>
        <taxon>Trombidiformes</taxon>
        <taxon>Prostigmata</taxon>
        <taxon>Eleutherengona</taxon>
        <taxon>Raphignathae</taxon>
        <taxon>Tetranychoidea</taxon>
        <taxon>Tetranychidae</taxon>
        <taxon>Tetranychus</taxon>
    </lineage>
</organism>
<dbReference type="AlphaFoldDB" id="T1KM26"/>
<dbReference type="Proteomes" id="UP000015104">
    <property type="component" value="Unassembled WGS sequence"/>
</dbReference>